<reference evidence="10 12" key="2">
    <citation type="submission" date="2023-03" db="EMBL/GenBank/DDBJ databases">
        <title>Comparative genome and transcriptome analysis combination mining strategies for increasing vitamin B12 production of Ensifer adhaerens strain.</title>
        <authorList>
            <person name="Yongheng L."/>
        </authorList>
    </citation>
    <scope>NUCLEOTIDE SEQUENCE [LARGE SCALE GENOMIC DNA]</scope>
    <source>
        <strain evidence="10 12">Casida A-T305</strain>
    </source>
</reference>
<evidence type="ECO:0000256" key="2">
    <source>
        <dbReference type="ARBA" id="ARBA00009773"/>
    </source>
</evidence>
<keyword evidence="5 8" id="KW-0812">Transmembrane</keyword>
<keyword evidence="12" id="KW-1185">Reference proteome</keyword>
<dbReference type="RefSeq" id="WP_034787228.1">
    <property type="nucleotide sequence ID" value="NZ_CAXURO020000001.1"/>
</dbReference>
<dbReference type="GO" id="GO:0005886">
    <property type="term" value="C:plasma membrane"/>
    <property type="evidence" value="ECO:0007669"/>
    <property type="project" value="UniProtKB-SubCell"/>
</dbReference>
<dbReference type="GeneID" id="29517826"/>
<accession>A0A9Q8Y5L1</accession>
<proteinExistence type="inferred from homology"/>
<sequence length="382" mass="40142">MDEDPSRSNVVRNGTNGSPSIEAKITDIARIGIVGLLAYWSLTLIAPFAIILIWAAILAVALFPAYARLGRLLGSRRLASFLITLICLAVIVAPLTAIAVSFAEGLQALLARLADGSLSVPVPPEYIRTWPVVGERIHAVWSMASGNIEALLSKIEPALMQAGTKVLGKVASVGAEVLSFVVSVLIAGFLFGSAERLAEMAQRFAGRIGGQRGIGFLKLATATIRNVARGVIGVALLQAFLCGLVLSLFDVPAPGAIAFVVLILCIIQIGPALVLLPVMIWAWFTMDFGPALLLTILLIPLFVIDNVMKPILVARGLSTPTLVILLGVLGGTLSYGLIGLFLGPIVLSVAHDLLMVWARSDAAPEKAAAPAVRDGELEPGNI</sequence>
<organism evidence="9 11">
    <name type="scientific">Ensifer adhaerens</name>
    <name type="common">Sinorhizobium morelense</name>
    <dbReference type="NCBI Taxonomy" id="106592"/>
    <lineage>
        <taxon>Bacteria</taxon>
        <taxon>Pseudomonadati</taxon>
        <taxon>Pseudomonadota</taxon>
        <taxon>Alphaproteobacteria</taxon>
        <taxon>Hyphomicrobiales</taxon>
        <taxon>Rhizobiaceae</taxon>
        <taxon>Sinorhizobium/Ensifer group</taxon>
        <taxon>Ensifer</taxon>
    </lineage>
</organism>
<gene>
    <name evidence="9" type="ORF">NE863_15780</name>
    <name evidence="10" type="ORF">P4B07_16280</name>
</gene>
<evidence type="ECO:0000256" key="3">
    <source>
        <dbReference type="ARBA" id="ARBA00022448"/>
    </source>
</evidence>
<feature type="transmembrane region" description="Helical" evidence="8">
    <location>
        <begin position="255"/>
        <end position="276"/>
    </location>
</feature>
<feature type="transmembrane region" description="Helical" evidence="8">
    <location>
        <begin position="324"/>
        <end position="350"/>
    </location>
</feature>
<dbReference type="Proteomes" id="UP001214094">
    <property type="component" value="Chromosome"/>
</dbReference>
<feature type="transmembrane region" description="Helical" evidence="8">
    <location>
        <begin position="44"/>
        <end position="66"/>
    </location>
</feature>
<evidence type="ECO:0000256" key="6">
    <source>
        <dbReference type="ARBA" id="ARBA00022989"/>
    </source>
</evidence>
<comment type="subcellular location">
    <subcellularLocation>
        <location evidence="1">Cell membrane</location>
        <topology evidence="1">Multi-pass membrane protein</topology>
    </subcellularLocation>
</comment>
<evidence type="ECO:0000313" key="9">
    <source>
        <dbReference type="EMBL" id="USJ22743.1"/>
    </source>
</evidence>
<dbReference type="AlphaFoldDB" id="A0A9Q8Y5L1"/>
<comment type="similarity">
    <text evidence="2">Belongs to the autoinducer-2 exporter (AI-2E) (TC 2.A.86) family.</text>
</comment>
<dbReference type="PANTHER" id="PTHR21716:SF67">
    <property type="entry name" value="TRANSPORT PROTEIN YDIK-RELATED"/>
    <property type="match status" value="1"/>
</dbReference>
<keyword evidence="7 8" id="KW-0472">Membrane</keyword>
<feature type="transmembrane region" description="Helical" evidence="8">
    <location>
        <begin position="78"/>
        <end position="103"/>
    </location>
</feature>
<feature type="transmembrane region" description="Helical" evidence="8">
    <location>
        <begin position="177"/>
        <end position="194"/>
    </location>
</feature>
<dbReference type="Pfam" id="PF01594">
    <property type="entry name" value="AI-2E_transport"/>
    <property type="match status" value="1"/>
</dbReference>
<keyword evidence="4" id="KW-1003">Cell membrane</keyword>
<reference evidence="9" key="1">
    <citation type="submission" date="2022-06" db="EMBL/GenBank/DDBJ databases">
        <title>Physiological and biochemical characterization and genomic elucidation of a strain of the genus Ensifer adhaerens M8 that combines arsenic oxidation and chromium reduction.</title>
        <authorList>
            <person name="Li X."/>
            <person name="Yu c."/>
        </authorList>
    </citation>
    <scope>NUCLEOTIDE SEQUENCE</scope>
    <source>
        <strain evidence="9">M8</strain>
    </source>
</reference>
<dbReference type="OrthoDB" id="8113547at2"/>
<dbReference type="Proteomes" id="UP001055460">
    <property type="component" value="Chromosome"/>
</dbReference>
<evidence type="ECO:0000256" key="1">
    <source>
        <dbReference type="ARBA" id="ARBA00004651"/>
    </source>
</evidence>
<keyword evidence="3" id="KW-0813">Transport</keyword>
<evidence type="ECO:0000313" key="10">
    <source>
        <dbReference type="EMBL" id="WFP90103.1"/>
    </source>
</evidence>
<evidence type="ECO:0000256" key="4">
    <source>
        <dbReference type="ARBA" id="ARBA00022475"/>
    </source>
</evidence>
<evidence type="ECO:0000256" key="8">
    <source>
        <dbReference type="SAM" id="Phobius"/>
    </source>
</evidence>
<protein>
    <submittedName>
        <fullName evidence="9">AI-2E family transporter</fullName>
    </submittedName>
</protein>
<keyword evidence="6 8" id="KW-1133">Transmembrane helix</keyword>
<evidence type="ECO:0000313" key="12">
    <source>
        <dbReference type="Proteomes" id="UP001214094"/>
    </source>
</evidence>
<evidence type="ECO:0000256" key="5">
    <source>
        <dbReference type="ARBA" id="ARBA00022692"/>
    </source>
</evidence>
<evidence type="ECO:0000313" key="11">
    <source>
        <dbReference type="Proteomes" id="UP001055460"/>
    </source>
</evidence>
<dbReference type="InterPro" id="IPR002549">
    <property type="entry name" value="AI-2E-like"/>
</dbReference>
<name>A0A9Q8Y5L1_ENSAD</name>
<feature type="transmembrane region" description="Helical" evidence="8">
    <location>
        <begin position="283"/>
        <end position="304"/>
    </location>
</feature>
<evidence type="ECO:0000256" key="7">
    <source>
        <dbReference type="ARBA" id="ARBA00023136"/>
    </source>
</evidence>
<dbReference type="EMBL" id="CP098807">
    <property type="protein sequence ID" value="USJ22743.1"/>
    <property type="molecule type" value="Genomic_DNA"/>
</dbReference>
<dbReference type="KEGG" id="eah:FA04_16045"/>
<dbReference type="EMBL" id="CP121308">
    <property type="protein sequence ID" value="WFP90103.1"/>
    <property type="molecule type" value="Genomic_DNA"/>
</dbReference>
<dbReference type="PANTHER" id="PTHR21716">
    <property type="entry name" value="TRANSMEMBRANE PROTEIN"/>
    <property type="match status" value="1"/>
</dbReference>
<feature type="transmembrane region" description="Helical" evidence="8">
    <location>
        <begin position="227"/>
        <end position="249"/>
    </location>
</feature>